<evidence type="ECO:0000256" key="4">
    <source>
        <dbReference type="ARBA" id="ARBA00022741"/>
    </source>
</evidence>
<dbReference type="PROSITE" id="PS50011">
    <property type="entry name" value="PROTEIN_KINASE_DOM"/>
    <property type="match status" value="1"/>
</dbReference>
<evidence type="ECO:0000259" key="9">
    <source>
        <dbReference type="PROSITE" id="PS50222"/>
    </source>
</evidence>
<accession>A0A7S3CK80</accession>
<dbReference type="AlphaFoldDB" id="A0A7S3CK80"/>
<dbReference type="InterPro" id="IPR050205">
    <property type="entry name" value="CDPK_Ser/Thr_kinases"/>
</dbReference>
<dbReference type="EMBL" id="HBIA01004631">
    <property type="protein sequence ID" value="CAE0230642.1"/>
    <property type="molecule type" value="Transcribed_RNA"/>
</dbReference>
<feature type="domain" description="Protein kinase" evidence="8">
    <location>
        <begin position="1"/>
        <end position="154"/>
    </location>
</feature>
<gene>
    <name evidence="10" type="ORF">SRAS04492_LOCUS2436</name>
    <name evidence="11" type="ORF">SRAS04492_LOCUS2437</name>
</gene>
<evidence type="ECO:0000256" key="2">
    <source>
        <dbReference type="ARBA" id="ARBA00022527"/>
    </source>
</evidence>
<keyword evidence="2" id="KW-0723">Serine/threonine-protein kinase</keyword>
<evidence type="ECO:0000256" key="6">
    <source>
        <dbReference type="ARBA" id="ARBA00022840"/>
    </source>
</evidence>
<dbReference type="InterPro" id="IPR011009">
    <property type="entry name" value="Kinase-like_dom_sf"/>
</dbReference>
<evidence type="ECO:0000256" key="7">
    <source>
        <dbReference type="ARBA" id="ARBA00024334"/>
    </source>
</evidence>
<evidence type="ECO:0008006" key="12">
    <source>
        <dbReference type="Google" id="ProtNLM"/>
    </source>
</evidence>
<keyword evidence="3" id="KW-0808">Transferase</keyword>
<dbReference type="Gene3D" id="1.10.510.10">
    <property type="entry name" value="Transferase(Phosphotransferase) domain 1"/>
    <property type="match status" value="1"/>
</dbReference>
<evidence type="ECO:0000256" key="5">
    <source>
        <dbReference type="ARBA" id="ARBA00022777"/>
    </source>
</evidence>
<dbReference type="PROSITE" id="PS00108">
    <property type="entry name" value="PROTEIN_KINASE_ST"/>
    <property type="match status" value="1"/>
</dbReference>
<dbReference type="SUPFAM" id="SSF47473">
    <property type="entry name" value="EF-hand"/>
    <property type="match status" value="1"/>
</dbReference>
<dbReference type="Pfam" id="PF00069">
    <property type="entry name" value="Pkinase"/>
    <property type="match status" value="1"/>
</dbReference>
<dbReference type="GO" id="GO:0004674">
    <property type="term" value="F:protein serine/threonine kinase activity"/>
    <property type="evidence" value="ECO:0007669"/>
    <property type="project" value="UniProtKB-KW"/>
</dbReference>
<evidence type="ECO:0000313" key="10">
    <source>
        <dbReference type="EMBL" id="CAE0230642.1"/>
    </source>
</evidence>
<evidence type="ECO:0000313" key="11">
    <source>
        <dbReference type="EMBL" id="CAE0230643.1"/>
    </source>
</evidence>
<dbReference type="Pfam" id="PF13499">
    <property type="entry name" value="EF-hand_7"/>
    <property type="match status" value="1"/>
</dbReference>
<dbReference type="InterPro" id="IPR002048">
    <property type="entry name" value="EF_hand_dom"/>
</dbReference>
<keyword evidence="6" id="KW-0067">ATP-binding</keyword>
<dbReference type="Gene3D" id="1.10.238.10">
    <property type="entry name" value="EF-hand"/>
    <property type="match status" value="1"/>
</dbReference>
<dbReference type="PANTHER" id="PTHR24349">
    <property type="entry name" value="SERINE/THREONINE-PROTEIN KINASE"/>
    <property type="match status" value="1"/>
</dbReference>
<dbReference type="PROSITE" id="PS50222">
    <property type="entry name" value="EF_HAND_2"/>
    <property type="match status" value="1"/>
</dbReference>
<dbReference type="GO" id="GO:0005524">
    <property type="term" value="F:ATP binding"/>
    <property type="evidence" value="ECO:0007669"/>
    <property type="project" value="UniProtKB-KW"/>
</dbReference>
<dbReference type="InterPro" id="IPR000719">
    <property type="entry name" value="Prot_kinase_dom"/>
</dbReference>
<feature type="domain" description="EF-hand" evidence="9">
    <location>
        <begin position="203"/>
        <end position="238"/>
    </location>
</feature>
<name>A0A7S3CK80_9SPIT</name>
<sequence>MKQIFSALQYLHSNKISHRDIKPENFMLYQKEDLTCIKMIDFGLSKDFSQQGTMSTMSGSPYYIAPEVFLQKYNQQIDIWSMGVVLYIMLSGKVPFPGRDEREIIQNVIRGEFHFNHQAFQNVSEDCKDLINKCLIKDFRKRITAVEALKHPWIISKSDAGPESGTIGGGVSNQVLQGIDEILKCSKVKDAALNYLSQKVTPNNIEALQDALKNKDSEGSGFLPNEEFVRCLSMTHMKVTDREVQKLVEQLDGENSGKVNYQDFLKFSYLCQLYLNHYKLEVMLNELDTEKRGLITVAQLDEILQKSDHFNFPSSALDLVFTEMLGQNINNVDRNCIIKIEAFLESLKSQFEKQEGS</sequence>
<comment type="similarity">
    <text evidence="7">Belongs to the protein kinase superfamily. Ser/Thr protein kinase family. CDPK subfamily.</text>
</comment>
<dbReference type="EMBL" id="HBIA01004632">
    <property type="protein sequence ID" value="CAE0230643.1"/>
    <property type="molecule type" value="Transcribed_RNA"/>
</dbReference>
<reference evidence="11" key="1">
    <citation type="submission" date="2021-01" db="EMBL/GenBank/DDBJ databases">
        <authorList>
            <person name="Corre E."/>
            <person name="Pelletier E."/>
            <person name="Niang G."/>
            <person name="Scheremetjew M."/>
            <person name="Finn R."/>
            <person name="Kale V."/>
            <person name="Holt S."/>
            <person name="Cochrane G."/>
            <person name="Meng A."/>
            <person name="Brown T."/>
            <person name="Cohen L."/>
        </authorList>
    </citation>
    <scope>NUCLEOTIDE SEQUENCE</scope>
    <source>
        <strain evidence="11">Ras09</strain>
    </source>
</reference>
<dbReference type="SUPFAM" id="SSF56112">
    <property type="entry name" value="Protein kinase-like (PK-like)"/>
    <property type="match status" value="1"/>
</dbReference>
<dbReference type="CDD" id="cd00051">
    <property type="entry name" value="EFh"/>
    <property type="match status" value="1"/>
</dbReference>
<dbReference type="InterPro" id="IPR011992">
    <property type="entry name" value="EF-hand-dom_pair"/>
</dbReference>
<protein>
    <recommendedName>
        <fullName evidence="12">Protein kinase domain containing protein</fullName>
    </recommendedName>
</protein>
<keyword evidence="4" id="KW-0547">Nucleotide-binding</keyword>
<dbReference type="SMART" id="SM00054">
    <property type="entry name" value="EFh"/>
    <property type="match status" value="3"/>
</dbReference>
<evidence type="ECO:0000256" key="1">
    <source>
        <dbReference type="ARBA" id="ARBA00001946"/>
    </source>
</evidence>
<dbReference type="InterPro" id="IPR008271">
    <property type="entry name" value="Ser/Thr_kinase_AS"/>
</dbReference>
<organism evidence="11">
    <name type="scientific">Strombidium rassoulzadegani</name>
    <dbReference type="NCBI Taxonomy" id="1082188"/>
    <lineage>
        <taxon>Eukaryota</taxon>
        <taxon>Sar</taxon>
        <taxon>Alveolata</taxon>
        <taxon>Ciliophora</taxon>
        <taxon>Intramacronucleata</taxon>
        <taxon>Spirotrichea</taxon>
        <taxon>Oligotrichia</taxon>
        <taxon>Strombidiidae</taxon>
        <taxon>Strombidium</taxon>
    </lineage>
</organism>
<proteinExistence type="inferred from homology"/>
<dbReference type="SMART" id="SM00220">
    <property type="entry name" value="S_TKc"/>
    <property type="match status" value="1"/>
</dbReference>
<comment type="cofactor">
    <cofactor evidence="1">
        <name>Mg(2+)</name>
        <dbReference type="ChEBI" id="CHEBI:18420"/>
    </cofactor>
</comment>
<evidence type="ECO:0000256" key="3">
    <source>
        <dbReference type="ARBA" id="ARBA00022679"/>
    </source>
</evidence>
<keyword evidence="5" id="KW-0418">Kinase</keyword>
<dbReference type="GO" id="GO:0005509">
    <property type="term" value="F:calcium ion binding"/>
    <property type="evidence" value="ECO:0007669"/>
    <property type="project" value="InterPro"/>
</dbReference>
<evidence type="ECO:0000259" key="8">
    <source>
        <dbReference type="PROSITE" id="PS50011"/>
    </source>
</evidence>